<organism evidence="1 2">
    <name type="scientific">Brachyspira pilosicoli (strain ATCC BAA-1826 / 95/1000)</name>
    <dbReference type="NCBI Taxonomy" id="759914"/>
    <lineage>
        <taxon>Bacteria</taxon>
        <taxon>Pseudomonadati</taxon>
        <taxon>Spirochaetota</taxon>
        <taxon>Spirochaetia</taxon>
        <taxon>Brachyspirales</taxon>
        <taxon>Brachyspiraceae</taxon>
        <taxon>Brachyspira</taxon>
    </lineage>
</organism>
<name>D8I9U4_BRAP9</name>
<sequence>MHIIETDKKAKKILFNYFWKNGWIDDDKSIINDDDFLYAKEKGLMFDFTDKIIKHDELIIKINDLVKEINFENTVRAFLCSLSTRQLNLRSFILSLYLGKKINIHSFINNKSYPSYCNECNDNYYIIGDDFNLQDRNVYNFEKYKWGGVRLEHLSYIYFDLEEFKKINDFEFYPTPYDVKIFNDILKQIDSYNNEKDSANKLEKTLKDIFPSSKAERIILLEILSYLDILEAKEEREYRDTDLSEKLMHWRGGDSYNKINASNIFNEYVFI</sequence>
<proteinExistence type="predicted"/>
<protein>
    <submittedName>
        <fullName evidence="1">Uncharacterized protein</fullName>
    </submittedName>
</protein>
<dbReference type="AlphaFoldDB" id="D8I9U4"/>
<evidence type="ECO:0000313" key="1">
    <source>
        <dbReference type="EMBL" id="ADK30061.1"/>
    </source>
</evidence>
<dbReference type="InParanoid" id="D8I9U4"/>
<reference evidence="1 2" key="1">
    <citation type="journal article" date="2010" name="PLoS ONE">
        <title>The complete genome sequence of the pathogenic intestinal spirochete Brachyspira pilosicoli and comparison with other Brachyspira genomes.</title>
        <authorList>
            <person name="Wanchanthuek P."/>
            <person name="Bellgard M.I."/>
            <person name="La T."/>
            <person name="Ryan K."/>
            <person name="Moolhuijzen P."/>
            <person name="Chapman B."/>
            <person name="Black M."/>
            <person name="Schibeci D."/>
            <person name="Hunter A."/>
            <person name="Barrero R."/>
            <person name="Phillips N.D."/>
            <person name="Hampson D.J."/>
        </authorList>
    </citation>
    <scope>NUCLEOTIDE SEQUENCE [LARGE SCALE GENOMIC DNA]</scope>
    <source>
        <strain evidence="2">ATCC BAA-1826 / 95/1000</strain>
    </source>
</reference>
<dbReference type="GeneID" id="56438643"/>
<dbReference type="KEGG" id="bpo:BP951000_0052"/>
<dbReference type="EMBL" id="CP002025">
    <property type="protein sequence ID" value="ADK30061.1"/>
    <property type="molecule type" value="Genomic_DNA"/>
</dbReference>
<dbReference type="RefSeq" id="WP_013243016.1">
    <property type="nucleotide sequence ID" value="NC_014330.1"/>
</dbReference>
<gene>
    <name evidence="1" type="ordered locus">BP951000_0052</name>
</gene>
<evidence type="ECO:0000313" key="2">
    <source>
        <dbReference type="Proteomes" id="UP000000332"/>
    </source>
</evidence>
<dbReference type="STRING" id="759914.BP951000_0052"/>
<keyword evidence="2" id="KW-1185">Reference proteome</keyword>
<dbReference type="Proteomes" id="UP000000332">
    <property type="component" value="Chromosome"/>
</dbReference>
<dbReference type="eggNOG" id="ENOG502Z8FV">
    <property type="taxonomic scope" value="Bacteria"/>
</dbReference>
<accession>D8I9U4</accession>
<dbReference type="HOGENOM" id="CLU_090898_0_0_12"/>